<evidence type="ECO:0000313" key="1">
    <source>
        <dbReference type="EMBL" id="SFV66973.1"/>
    </source>
</evidence>
<accession>A0A1W1CMN1</accession>
<reference evidence="1" key="1">
    <citation type="submission" date="2016-10" db="EMBL/GenBank/DDBJ databases">
        <authorList>
            <person name="de Groot N.N."/>
        </authorList>
    </citation>
    <scope>NUCLEOTIDE SEQUENCE</scope>
</reference>
<protein>
    <submittedName>
        <fullName evidence="1">Uncharacterized protein</fullName>
    </submittedName>
</protein>
<proteinExistence type="predicted"/>
<dbReference type="AlphaFoldDB" id="A0A1W1CMN1"/>
<sequence length="47" mass="5426">MGVSYKKTFCVCAKSKESFVKNILLPVPGFPYKSIIFRGFFIESFRD</sequence>
<gene>
    <name evidence="1" type="ORF">MNB_SV-13-1528</name>
</gene>
<organism evidence="1">
    <name type="scientific">hydrothermal vent metagenome</name>
    <dbReference type="NCBI Taxonomy" id="652676"/>
    <lineage>
        <taxon>unclassified sequences</taxon>
        <taxon>metagenomes</taxon>
        <taxon>ecological metagenomes</taxon>
    </lineage>
</organism>
<dbReference type="EMBL" id="FPHM01000103">
    <property type="protein sequence ID" value="SFV66973.1"/>
    <property type="molecule type" value="Genomic_DNA"/>
</dbReference>
<name>A0A1W1CMN1_9ZZZZ</name>